<organism evidence="2 3">
    <name type="scientific">Brevundimonas subvibrioides</name>
    <dbReference type="NCBI Taxonomy" id="74313"/>
    <lineage>
        <taxon>Bacteria</taxon>
        <taxon>Pseudomonadati</taxon>
        <taxon>Pseudomonadota</taxon>
        <taxon>Alphaproteobacteria</taxon>
        <taxon>Caulobacterales</taxon>
        <taxon>Caulobacteraceae</taxon>
        <taxon>Brevundimonas</taxon>
    </lineage>
</organism>
<comment type="caution">
    <text evidence="2">The sequence shown here is derived from an EMBL/GenBank/DDBJ whole genome shotgun (WGS) entry which is preliminary data.</text>
</comment>
<feature type="transmembrane region" description="Helical" evidence="1">
    <location>
        <begin position="46"/>
        <end position="67"/>
    </location>
</feature>
<dbReference type="EMBL" id="NCEQ01000003">
    <property type="protein sequence ID" value="OYX58040.1"/>
    <property type="molecule type" value="Genomic_DNA"/>
</dbReference>
<keyword evidence="1" id="KW-0812">Transmembrane</keyword>
<evidence type="ECO:0000313" key="3">
    <source>
        <dbReference type="Proteomes" id="UP000216147"/>
    </source>
</evidence>
<proteinExistence type="predicted"/>
<evidence type="ECO:0000256" key="1">
    <source>
        <dbReference type="SAM" id="Phobius"/>
    </source>
</evidence>
<reference evidence="2 3" key="1">
    <citation type="submission" date="2017-03" db="EMBL/GenBank/DDBJ databases">
        <title>Lifting the veil on microbial sulfur biogeochemistry in mining wastewaters.</title>
        <authorList>
            <person name="Kantor R.S."/>
            <person name="Colenbrander Nelson T."/>
            <person name="Marshall S."/>
            <person name="Bennett D."/>
            <person name="Apte S."/>
            <person name="Camacho D."/>
            <person name="Thomas B.C."/>
            <person name="Warren L.A."/>
            <person name="Banfield J.F."/>
        </authorList>
    </citation>
    <scope>NUCLEOTIDE SEQUENCE [LARGE SCALE GENOMIC DNA]</scope>
    <source>
        <strain evidence="2">32-68-21</strain>
    </source>
</reference>
<protein>
    <recommendedName>
        <fullName evidence="4">Anti-sigma factor</fullName>
    </recommendedName>
</protein>
<evidence type="ECO:0000313" key="2">
    <source>
        <dbReference type="EMBL" id="OYX58040.1"/>
    </source>
</evidence>
<dbReference type="Proteomes" id="UP000216147">
    <property type="component" value="Unassembled WGS sequence"/>
</dbReference>
<sequence>MTRDLDDLLARMPALPIDRSLDTLDADVWARVDTLRSERMMTQLRTGAVAVALVTGLAVGGVGVVTAPKPPAELSIFTVEAGLSPLLRMDVRS</sequence>
<accession>A0A258HM35</accession>
<evidence type="ECO:0008006" key="4">
    <source>
        <dbReference type="Google" id="ProtNLM"/>
    </source>
</evidence>
<keyword evidence="1" id="KW-0472">Membrane</keyword>
<dbReference type="AlphaFoldDB" id="A0A258HM35"/>
<name>A0A258HM35_9CAUL</name>
<keyword evidence="1" id="KW-1133">Transmembrane helix</keyword>
<gene>
    <name evidence="2" type="ORF">B7Y86_03230</name>
</gene>